<proteinExistence type="predicted"/>
<keyword evidence="3" id="KW-1185">Reference proteome</keyword>
<evidence type="ECO:0000256" key="1">
    <source>
        <dbReference type="SAM" id="MobiDB-lite"/>
    </source>
</evidence>
<dbReference type="EMBL" id="MLYV02000838">
    <property type="protein sequence ID" value="PSR76613.1"/>
    <property type="molecule type" value="Genomic_DNA"/>
</dbReference>
<evidence type="ECO:0000313" key="2">
    <source>
        <dbReference type="EMBL" id="PSR76613.1"/>
    </source>
</evidence>
<gene>
    <name evidence="2" type="ORF">PHLCEN_2v8371</name>
</gene>
<dbReference type="AlphaFoldDB" id="A0A2R6NTZ8"/>
<organism evidence="2 3">
    <name type="scientific">Hermanssonia centrifuga</name>
    <dbReference type="NCBI Taxonomy" id="98765"/>
    <lineage>
        <taxon>Eukaryota</taxon>
        <taxon>Fungi</taxon>
        <taxon>Dikarya</taxon>
        <taxon>Basidiomycota</taxon>
        <taxon>Agaricomycotina</taxon>
        <taxon>Agaricomycetes</taxon>
        <taxon>Polyporales</taxon>
        <taxon>Meruliaceae</taxon>
        <taxon>Hermanssonia</taxon>
    </lineage>
</organism>
<evidence type="ECO:0000313" key="3">
    <source>
        <dbReference type="Proteomes" id="UP000186601"/>
    </source>
</evidence>
<dbReference type="Proteomes" id="UP000186601">
    <property type="component" value="Unassembled WGS sequence"/>
</dbReference>
<protein>
    <submittedName>
        <fullName evidence="2">Uncharacterized protein</fullName>
    </submittedName>
</protein>
<feature type="region of interest" description="Disordered" evidence="1">
    <location>
        <begin position="44"/>
        <end position="94"/>
    </location>
</feature>
<name>A0A2R6NTZ8_9APHY</name>
<sequence length="150" mass="16001">MDDSTANGTQAKGLTPYYRELGIPTVSYLSSDIPSPTMVVTPASFRAPSPTLSQECSSPSSTCSSSRPRPSSSRPSSMATLVASTDDTPIPSNNVAIPLTEIAGEDPQWELTPMSSQDILDRISERVDYALVLIPSKSSRLMPSTHIQPS</sequence>
<comment type="caution">
    <text evidence="2">The sequence shown here is derived from an EMBL/GenBank/DDBJ whole genome shotgun (WGS) entry which is preliminary data.</text>
</comment>
<reference evidence="2 3" key="1">
    <citation type="submission" date="2018-02" db="EMBL/GenBank/DDBJ databases">
        <title>Genome sequence of the basidiomycete white-rot fungus Phlebia centrifuga.</title>
        <authorList>
            <person name="Granchi Z."/>
            <person name="Peng M."/>
            <person name="de Vries R.P."/>
            <person name="Hilden K."/>
            <person name="Makela M.R."/>
            <person name="Grigoriev I."/>
            <person name="Riley R."/>
        </authorList>
    </citation>
    <scope>NUCLEOTIDE SEQUENCE [LARGE SCALE GENOMIC DNA]</scope>
    <source>
        <strain evidence="2 3">FBCC195</strain>
    </source>
</reference>
<accession>A0A2R6NTZ8</accession>
<feature type="compositionally biased region" description="Polar residues" evidence="1">
    <location>
        <begin position="78"/>
        <end position="94"/>
    </location>
</feature>
<feature type="compositionally biased region" description="Low complexity" evidence="1">
    <location>
        <begin position="49"/>
        <end position="77"/>
    </location>
</feature>